<evidence type="ECO:0000313" key="9">
    <source>
        <dbReference type="EMBL" id="KRG99528.1"/>
    </source>
</evidence>
<evidence type="ECO:0000256" key="3">
    <source>
        <dbReference type="ARBA" id="ARBA00022771"/>
    </source>
</evidence>
<dbReference type="Gramene" id="KRG99528">
    <property type="protein sequence ID" value="KRG99528"/>
    <property type="gene ID" value="GLYMA_18G152000"/>
</dbReference>
<keyword evidence="11" id="KW-1185">Reference proteome</keyword>
<comment type="subcellular location">
    <subcellularLocation>
        <location evidence="1">Nucleus</location>
    </subcellularLocation>
</comment>
<dbReference type="InterPro" id="IPR012337">
    <property type="entry name" value="RNaseH-like_sf"/>
</dbReference>
<dbReference type="GO" id="GO:0003677">
    <property type="term" value="F:DNA binding"/>
    <property type="evidence" value="ECO:0007669"/>
    <property type="project" value="UniProtKB-KW"/>
</dbReference>
<dbReference type="Proteomes" id="UP000008827">
    <property type="component" value="Chromosome 18"/>
</dbReference>
<keyword evidence="2" id="KW-0479">Metal-binding</keyword>
<keyword evidence="3" id="KW-0863">Zinc-finger</keyword>
<protein>
    <recommendedName>
        <fullName evidence="12">BED-type domain-containing protein</fullName>
    </recommendedName>
</protein>
<keyword evidence="4" id="KW-0862">Zinc</keyword>
<dbReference type="EnsemblPlants" id="KRG99528">
    <property type="protein sequence ID" value="KRG99528"/>
    <property type="gene ID" value="GLYMA_18G152000"/>
</dbReference>
<dbReference type="EMBL" id="CM000851">
    <property type="protein sequence ID" value="KRG99528.1"/>
    <property type="molecule type" value="Genomic_DNA"/>
</dbReference>
<keyword evidence="5" id="KW-0238">DNA-binding</keyword>
<sequence>MMMTLTSWPLAQQETSKCRHCGALIKYSSGTTVMCTHLDRCKKKSDIMSKRQKSDSSSTTITPSSSSMIDQEACQIALVKLVCLTTDTWTSSQNLTYMSLMTHFIDNDWMLQKKVINFFQVKSHTGNNLVRMVESFLSSWGLTYVLSLIVDNATSNDKAIVYLQKRLMPWNFLVLNGNYLHMQCYAHIINLIVQEGFKEDIAAICWVHVVVKYVKSSPSRLSKFKKCVPHIFYDATLCISGSSYVTSTMHMFEIFEIGMKIREMFTSRGVDMSVRTMVVCLKENYDKYWGNPDCINMLLMISLVLHPSYKLKFTNWLISIVVVVMRLNIARHVLAIPVSTVASKSAFSTGERVLDLYRCSITPQMVEALVCTQDWIKKTPSPLPSNENDEFLEFERIEEEFVPSLVALDVTHSVSSTFTLDDN</sequence>
<evidence type="ECO:0000256" key="5">
    <source>
        <dbReference type="ARBA" id="ARBA00023125"/>
    </source>
</evidence>
<evidence type="ECO:0000256" key="6">
    <source>
        <dbReference type="ARBA" id="ARBA00023242"/>
    </source>
</evidence>
<feature type="domain" description="hAT-like transposase RNase-H fold" evidence="8">
    <location>
        <begin position="240"/>
        <end position="318"/>
    </location>
</feature>
<dbReference type="PANTHER" id="PTHR46481:SF10">
    <property type="entry name" value="ZINC FINGER BED DOMAIN-CONTAINING PROTEIN 39"/>
    <property type="match status" value="1"/>
</dbReference>
<dbReference type="InterPro" id="IPR008906">
    <property type="entry name" value="HATC_C_dom"/>
</dbReference>
<evidence type="ECO:0000256" key="2">
    <source>
        <dbReference type="ARBA" id="ARBA00022723"/>
    </source>
</evidence>
<keyword evidence="6" id="KW-0539">Nucleus</keyword>
<dbReference type="AlphaFoldDB" id="A0A0R0FAE7"/>
<dbReference type="InterPro" id="IPR052035">
    <property type="entry name" value="ZnF_BED_domain_contain"/>
</dbReference>
<feature type="domain" description="HAT C-terminal dimerisation" evidence="7">
    <location>
        <begin position="329"/>
        <end position="376"/>
    </location>
</feature>
<gene>
    <name evidence="9" type="ORF">GLYMA_18G152000</name>
</gene>
<evidence type="ECO:0008006" key="12">
    <source>
        <dbReference type="Google" id="ProtNLM"/>
    </source>
</evidence>
<dbReference type="InterPro" id="IPR025525">
    <property type="entry name" value="hAT-like_transposase_RNase-H"/>
</dbReference>
<reference evidence="9" key="3">
    <citation type="submission" date="2018-07" db="EMBL/GenBank/DDBJ databases">
        <title>WGS assembly of Glycine max.</title>
        <authorList>
            <person name="Schmutz J."/>
            <person name="Cannon S."/>
            <person name="Schlueter J."/>
            <person name="Ma J."/>
            <person name="Mitros T."/>
            <person name="Nelson W."/>
            <person name="Hyten D."/>
            <person name="Song Q."/>
            <person name="Thelen J."/>
            <person name="Cheng J."/>
            <person name="Xu D."/>
            <person name="Hellsten U."/>
            <person name="May G."/>
            <person name="Yu Y."/>
            <person name="Sakurai T."/>
            <person name="Umezawa T."/>
            <person name="Bhattacharyya M."/>
            <person name="Sandhu D."/>
            <person name="Valliyodan B."/>
            <person name="Lindquist E."/>
            <person name="Peto M."/>
            <person name="Grant D."/>
            <person name="Shu S."/>
            <person name="Goodstein D."/>
            <person name="Barry K."/>
            <person name="Futrell-Griggs M."/>
            <person name="Abernathy B."/>
            <person name="Du J."/>
            <person name="Tian Z."/>
            <person name="Zhu L."/>
            <person name="Gill N."/>
            <person name="Joshi T."/>
            <person name="Libault M."/>
            <person name="Sethuraman A."/>
            <person name="Zhang X."/>
            <person name="Shinozaki K."/>
            <person name="Nguyen H."/>
            <person name="Wing R."/>
            <person name="Cregan P."/>
            <person name="Specht J."/>
            <person name="Grimwood J."/>
            <person name="Rokhsar D."/>
            <person name="Stacey G."/>
            <person name="Shoemaker R."/>
            <person name="Jackson S."/>
        </authorList>
    </citation>
    <scope>NUCLEOTIDE SEQUENCE</scope>
    <source>
        <tissue evidence="9">Callus</tissue>
    </source>
</reference>
<reference evidence="10" key="2">
    <citation type="submission" date="2018-02" db="UniProtKB">
        <authorList>
            <consortium name="EnsemblPlants"/>
        </authorList>
    </citation>
    <scope>IDENTIFICATION</scope>
    <source>
        <strain evidence="10">Williams 82</strain>
    </source>
</reference>
<dbReference type="SUPFAM" id="SSF53098">
    <property type="entry name" value="Ribonuclease H-like"/>
    <property type="match status" value="1"/>
</dbReference>
<evidence type="ECO:0000313" key="11">
    <source>
        <dbReference type="Proteomes" id="UP000008827"/>
    </source>
</evidence>
<dbReference type="GO" id="GO:0046983">
    <property type="term" value="F:protein dimerization activity"/>
    <property type="evidence" value="ECO:0007669"/>
    <property type="project" value="InterPro"/>
</dbReference>
<evidence type="ECO:0000256" key="4">
    <source>
        <dbReference type="ARBA" id="ARBA00022833"/>
    </source>
</evidence>
<organism evidence="9">
    <name type="scientific">Glycine max</name>
    <name type="common">Soybean</name>
    <name type="synonym">Glycine hispida</name>
    <dbReference type="NCBI Taxonomy" id="3847"/>
    <lineage>
        <taxon>Eukaryota</taxon>
        <taxon>Viridiplantae</taxon>
        <taxon>Streptophyta</taxon>
        <taxon>Embryophyta</taxon>
        <taxon>Tracheophyta</taxon>
        <taxon>Spermatophyta</taxon>
        <taxon>Magnoliopsida</taxon>
        <taxon>eudicotyledons</taxon>
        <taxon>Gunneridae</taxon>
        <taxon>Pentapetalae</taxon>
        <taxon>rosids</taxon>
        <taxon>fabids</taxon>
        <taxon>Fabales</taxon>
        <taxon>Fabaceae</taxon>
        <taxon>Papilionoideae</taxon>
        <taxon>50 kb inversion clade</taxon>
        <taxon>NPAAA clade</taxon>
        <taxon>indigoferoid/millettioid clade</taxon>
        <taxon>Phaseoleae</taxon>
        <taxon>Glycine</taxon>
        <taxon>Glycine subgen. Soja</taxon>
    </lineage>
</organism>
<evidence type="ECO:0000313" key="10">
    <source>
        <dbReference type="EnsemblPlants" id="KRG99528"/>
    </source>
</evidence>
<dbReference type="Pfam" id="PF05699">
    <property type="entry name" value="Dimer_Tnp_hAT"/>
    <property type="match status" value="1"/>
</dbReference>
<dbReference type="PaxDb" id="3847-GLYMA18G26171.1"/>
<dbReference type="ExpressionAtlas" id="A0A0R0FAE7">
    <property type="expression patterns" value="baseline and differential"/>
</dbReference>
<accession>A0A0R0FAE7</accession>
<dbReference type="STRING" id="3847.A0A0R0FAE7"/>
<reference evidence="9 10" key="1">
    <citation type="journal article" date="2010" name="Nature">
        <title>Genome sequence of the palaeopolyploid soybean.</title>
        <authorList>
            <person name="Schmutz J."/>
            <person name="Cannon S.B."/>
            <person name="Schlueter J."/>
            <person name="Ma J."/>
            <person name="Mitros T."/>
            <person name="Nelson W."/>
            <person name="Hyten D.L."/>
            <person name="Song Q."/>
            <person name="Thelen J.J."/>
            <person name="Cheng J."/>
            <person name="Xu D."/>
            <person name="Hellsten U."/>
            <person name="May G.D."/>
            <person name="Yu Y."/>
            <person name="Sakurai T."/>
            <person name="Umezawa T."/>
            <person name="Bhattacharyya M.K."/>
            <person name="Sandhu D."/>
            <person name="Valliyodan B."/>
            <person name="Lindquist E."/>
            <person name="Peto M."/>
            <person name="Grant D."/>
            <person name="Shu S."/>
            <person name="Goodstein D."/>
            <person name="Barry K."/>
            <person name="Futrell-Griggs M."/>
            <person name="Abernathy B."/>
            <person name="Du J."/>
            <person name="Tian Z."/>
            <person name="Zhu L."/>
            <person name="Gill N."/>
            <person name="Joshi T."/>
            <person name="Libault M."/>
            <person name="Sethuraman A."/>
            <person name="Zhang X.-C."/>
            <person name="Shinozaki K."/>
            <person name="Nguyen H.T."/>
            <person name="Wing R.A."/>
            <person name="Cregan P."/>
            <person name="Specht J."/>
            <person name="Grimwood J."/>
            <person name="Rokhsar D."/>
            <person name="Stacey G."/>
            <person name="Shoemaker R.C."/>
            <person name="Jackson S.A."/>
        </authorList>
    </citation>
    <scope>NUCLEOTIDE SEQUENCE</scope>
    <source>
        <strain evidence="10">cv. Williams 82</strain>
        <tissue evidence="9">Callus</tissue>
    </source>
</reference>
<evidence type="ECO:0000259" key="8">
    <source>
        <dbReference type="Pfam" id="PF14372"/>
    </source>
</evidence>
<proteinExistence type="predicted"/>
<dbReference type="InParanoid" id="A0A0R0FAE7"/>
<dbReference type="PANTHER" id="PTHR46481">
    <property type="entry name" value="ZINC FINGER BED DOMAIN-CONTAINING PROTEIN 4"/>
    <property type="match status" value="1"/>
</dbReference>
<dbReference type="Pfam" id="PF14372">
    <property type="entry name" value="hAT-like_RNase-H"/>
    <property type="match status" value="1"/>
</dbReference>
<name>A0A0R0FAE7_SOYBN</name>
<evidence type="ECO:0000256" key="1">
    <source>
        <dbReference type="ARBA" id="ARBA00004123"/>
    </source>
</evidence>
<evidence type="ECO:0000259" key="7">
    <source>
        <dbReference type="Pfam" id="PF05699"/>
    </source>
</evidence>